<feature type="region of interest" description="Disordered" evidence="1">
    <location>
        <begin position="140"/>
        <end position="160"/>
    </location>
</feature>
<evidence type="ECO:0000256" key="1">
    <source>
        <dbReference type="SAM" id="MobiDB-lite"/>
    </source>
</evidence>
<evidence type="ECO:0000313" key="3">
    <source>
        <dbReference type="EMBL" id="GAA4687554.1"/>
    </source>
</evidence>
<gene>
    <name evidence="3" type="ORF">GCM10023215_24050</name>
</gene>
<name>A0ABP8WFE1_9PSEU</name>
<evidence type="ECO:0000256" key="2">
    <source>
        <dbReference type="SAM" id="Phobius"/>
    </source>
</evidence>
<accession>A0ABP8WFE1</accession>
<keyword evidence="2" id="KW-0472">Membrane</keyword>
<dbReference type="EMBL" id="BAABIC010000007">
    <property type="protein sequence ID" value="GAA4687554.1"/>
    <property type="molecule type" value="Genomic_DNA"/>
</dbReference>
<dbReference type="PANTHER" id="PTHR35335:SF1">
    <property type="entry name" value="UPF0716 PROTEIN FXSA"/>
    <property type="match status" value="1"/>
</dbReference>
<feature type="transmembrane region" description="Helical" evidence="2">
    <location>
        <begin position="71"/>
        <end position="96"/>
    </location>
</feature>
<dbReference type="InterPro" id="IPR007313">
    <property type="entry name" value="FxsA"/>
</dbReference>
<feature type="transmembrane region" description="Helical" evidence="2">
    <location>
        <begin position="12"/>
        <end position="41"/>
    </location>
</feature>
<evidence type="ECO:0000313" key="4">
    <source>
        <dbReference type="Proteomes" id="UP001500325"/>
    </source>
</evidence>
<dbReference type="RefSeq" id="WP_345380508.1">
    <property type="nucleotide sequence ID" value="NZ_BAABIC010000007.1"/>
</dbReference>
<proteinExistence type="predicted"/>
<sequence length="171" mass="17950">MPFVLLYLVVEIVAVVALGSWIGALPTLLVLLAGSVLGLWLARREGLRAAQALADAARNRRVATSETTDGMLVAAGGLLIFVPGLVTDVLGLLLVLPPTRALVRRRLVASTERRHPDLRTARIRGEGQVIDAEVVDVQPGARTDARGHAGPGTPGRPVGPMVIEGTVVDGH</sequence>
<keyword evidence="2" id="KW-0812">Transmembrane</keyword>
<dbReference type="Pfam" id="PF04186">
    <property type="entry name" value="FxsA"/>
    <property type="match status" value="1"/>
</dbReference>
<protein>
    <submittedName>
        <fullName evidence="3">FxsA family protein</fullName>
    </submittedName>
</protein>
<dbReference type="Proteomes" id="UP001500325">
    <property type="component" value="Unassembled WGS sequence"/>
</dbReference>
<dbReference type="PANTHER" id="PTHR35335">
    <property type="entry name" value="UPF0716 PROTEIN FXSA"/>
    <property type="match status" value="1"/>
</dbReference>
<keyword evidence="2" id="KW-1133">Transmembrane helix</keyword>
<comment type="caution">
    <text evidence="3">The sequence shown here is derived from an EMBL/GenBank/DDBJ whole genome shotgun (WGS) entry which is preliminary data.</text>
</comment>
<reference evidence="4" key="1">
    <citation type="journal article" date="2019" name="Int. J. Syst. Evol. Microbiol.">
        <title>The Global Catalogue of Microorganisms (GCM) 10K type strain sequencing project: providing services to taxonomists for standard genome sequencing and annotation.</title>
        <authorList>
            <consortium name="The Broad Institute Genomics Platform"/>
            <consortium name="The Broad Institute Genome Sequencing Center for Infectious Disease"/>
            <person name="Wu L."/>
            <person name="Ma J."/>
        </authorList>
    </citation>
    <scope>NUCLEOTIDE SEQUENCE [LARGE SCALE GENOMIC DNA]</scope>
    <source>
        <strain evidence="4">JCM 18055</strain>
    </source>
</reference>
<dbReference type="NCBIfam" id="NF008528">
    <property type="entry name" value="PRK11463.1-2"/>
    <property type="match status" value="1"/>
</dbReference>
<organism evidence="3 4">
    <name type="scientific">Pseudonocardia yuanmonensis</name>
    <dbReference type="NCBI Taxonomy" id="1095914"/>
    <lineage>
        <taxon>Bacteria</taxon>
        <taxon>Bacillati</taxon>
        <taxon>Actinomycetota</taxon>
        <taxon>Actinomycetes</taxon>
        <taxon>Pseudonocardiales</taxon>
        <taxon>Pseudonocardiaceae</taxon>
        <taxon>Pseudonocardia</taxon>
    </lineage>
</organism>
<keyword evidence="4" id="KW-1185">Reference proteome</keyword>